<evidence type="ECO:0000313" key="3">
    <source>
        <dbReference type="Proteomes" id="UP000233551"/>
    </source>
</evidence>
<dbReference type="AlphaFoldDB" id="A0A2I0KW80"/>
<dbReference type="EMBL" id="PGOL01000313">
    <property type="protein sequence ID" value="PKI72727.1"/>
    <property type="molecule type" value="Genomic_DNA"/>
</dbReference>
<reference evidence="2 3" key="1">
    <citation type="submission" date="2017-11" db="EMBL/GenBank/DDBJ databases">
        <title>De-novo sequencing of pomegranate (Punica granatum L.) genome.</title>
        <authorList>
            <person name="Akparov Z."/>
            <person name="Amiraslanov A."/>
            <person name="Hajiyeva S."/>
            <person name="Abbasov M."/>
            <person name="Kaur K."/>
            <person name="Hamwieh A."/>
            <person name="Solovyev V."/>
            <person name="Salamov A."/>
            <person name="Braich B."/>
            <person name="Kosarev P."/>
            <person name="Mahmoud A."/>
            <person name="Hajiyev E."/>
            <person name="Babayeva S."/>
            <person name="Izzatullayeva V."/>
            <person name="Mammadov A."/>
            <person name="Mammadov A."/>
            <person name="Sharifova S."/>
            <person name="Ojaghi J."/>
            <person name="Eynullazada K."/>
            <person name="Bayramov B."/>
            <person name="Abdulazimova A."/>
            <person name="Shahmuradov I."/>
        </authorList>
    </citation>
    <scope>NUCLEOTIDE SEQUENCE [LARGE SCALE GENOMIC DNA]</scope>
    <source>
        <strain evidence="3">cv. AG2017</strain>
        <tissue evidence="2">Leaf</tissue>
    </source>
</reference>
<evidence type="ECO:0000313" key="2">
    <source>
        <dbReference type="EMBL" id="PKI72727.1"/>
    </source>
</evidence>
<name>A0A2I0KW80_PUNGR</name>
<evidence type="ECO:0000256" key="1">
    <source>
        <dbReference type="SAM" id="MobiDB-lite"/>
    </source>
</evidence>
<feature type="compositionally biased region" description="Basic residues" evidence="1">
    <location>
        <begin position="186"/>
        <end position="200"/>
    </location>
</feature>
<feature type="compositionally biased region" description="Acidic residues" evidence="1">
    <location>
        <begin position="64"/>
        <end position="76"/>
    </location>
</feature>
<sequence length="323" mass="36469">MDEENVHEVLMGLTLDQAQFLGFQQRQDKLSARLNQLTQVVERIALAPAPSQRAHQVPRRNVQVEDEADQEDEIPEEKEQPIPRRQQRVIGNNIKLKIHQFKGTSSPEEYLKHFISEFPNWLEVTIQNPHTIESEVEEAVEDVCVVMSKEKVEYADEGEKLKAQQVVSSESKLEEQRECLENIPKRDRKGRRQQTQRARARTGSNQSVRPIGPRTDTMSDPRATASFHVPLSLSLFCPKARFLFDYGGIGGSLLVVEKSWWLEVHRKSGICLVTGGGAPTGTPPPDRPHRRGLSLSARSIEGGVADGASSHLFDFFLISFIFI</sequence>
<accession>A0A2I0KW80</accession>
<keyword evidence="3" id="KW-1185">Reference proteome</keyword>
<comment type="caution">
    <text evidence="2">The sequence shown here is derived from an EMBL/GenBank/DDBJ whole genome shotgun (WGS) entry which is preliminary data.</text>
</comment>
<protein>
    <submittedName>
        <fullName evidence="2">Uncharacterized protein</fullName>
    </submittedName>
</protein>
<dbReference type="Proteomes" id="UP000233551">
    <property type="component" value="Unassembled WGS sequence"/>
</dbReference>
<organism evidence="2 3">
    <name type="scientific">Punica granatum</name>
    <name type="common">Pomegranate</name>
    <dbReference type="NCBI Taxonomy" id="22663"/>
    <lineage>
        <taxon>Eukaryota</taxon>
        <taxon>Viridiplantae</taxon>
        <taxon>Streptophyta</taxon>
        <taxon>Embryophyta</taxon>
        <taxon>Tracheophyta</taxon>
        <taxon>Spermatophyta</taxon>
        <taxon>Magnoliopsida</taxon>
        <taxon>eudicotyledons</taxon>
        <taxon>Gunneridae</taxon>
        <taxon>Pentapetalae</taxon>
        <taxon>rosids</taxon>
        <taxon>malvids</taxon>
        <taxon>Myrtales</taxon>
        <taxon>Lythraceae</taxon>
        <taxon>Punica</taxon>
    </lineage>
</organism>
<feature type="region of interest" description="Disordered" evidence="1">
    <location>
        <begin position="177"/>
        <end position="221"/>
    </location>
</feature>
<gene>
    <name evidence="2" type="ORF">CRG98_006885</name>
</gene>
<feature type="region of interest" description="Disordered" evidence="1">
    <location>
        <begin position="49"/>
        <end position="84"/>
    </location>
</feature>
<proteinExistence type="predicted"/>